<feature type="compositionally biased region" description="Pro residues" evidence="1">
    <location>
        <begin position="119"/>
        <end position="134"/>
    </location>
</feature>
<feature type="compositionally biased region" description="Pro residues" evidence="1">
    <location>
        <begin position="164"/>
        <end position="181"/>
    </location>
</feature>
<evidence type="ECO:0000313" key="3">
    <source>
        <dbReference type="Proteomes" id="UP000283509"/>
    </source>
</evidence>
<protein>
    <submittedName>
        <fullName evidence="2">Uncharacterized protein</fullName>
    </submittedName>
</protein>
<reference evidence="2 3" key="1">
    <citation type="submission" date="2018-04" db="EMBL/GenBank/DDBJ databases">
        <authorList>
            <person name="Zhang X."/>
            <person name="Yuan J."/>
            <person name="Li F."/>
            <person name="Xiang J."/>
        </authorList>
    </citation>
    <scope>NUCLEOTIDE SEQUENCE [LARGE SCALE GENOMIC DNA]</scope>
    <source>
        <tissue evidence="2">Muscle</tissue>
    </source>
</reference>
<evidence type="ECO:0000256" key="1">
    <source>
        <dbReference type="SAM" id="MobiDB-lite"/>
    </source>
</evidence>
<dbReference type="AlphaFoldDB" id="A0A423T557"/>
<evidence type="ECO:0000313" key="2">
    <source>
        <dbReference type="EMBL" id="ROT71348.1"/>
    </source>
</evidence>
<dbReference type="Proteomes" id="UP000283509">
    <property type="component" value="Unassembled WGS sequence"/>
</dbReference>
<feature type="region of interest" description="Disordered" evidence="1">
    <location>
        <begin position="117"/>
        <end position="238"/>
    </location>
</feature>
<gene>
    <name evidence="2" type="ORF">C7M84_010340</name>
</gene>
<comment type="caution">
    <text evidence="2">The sequence shown here is derived from an EMBL/GenBank/DDBJ whole genome shotgun (WGS) entry which is preliminary data.</text>
</comment>
<reference evidence="2 3" key="2">
    <citation type="submission" date="2019-01" db="EMBL/GenBank/DDBJ databases">
        <title>The decoding of complex shrimp genome reveals the adaptation for benthos swimmer, frequently molting mechanism and breeding impact on genome.</title>
        <authorList>
            <person name="Sun Y."/>
            <person name="Gao Y."/>
            <person name="Yu Y."/>
        </authorList>
    </citation>
    <scope>NUCLEOTIDE SEQUENCE [LARGE SCALE GENOMIC DNA]</scope>
    <source>
        <tissue evidence="2">Muscle</tissue>
    </source>
</reference>
<name>A0A423T557_PENVA</name>
<dbReference type="EMBL" id="QCYY01002306">
    <property type="protein sequence ID" value="ROT71348.1"/>
    <property type="molecule type" value="Genomic_DNA"/>
</dbReference>
<sequence>MTSSPILPQLKGMPFEIPLKPALTPLVDLASRPGESGNPCFQRPRNGTNTAQSSLTGHLILTGITSLYPQGYQEWKERGVASVSEGREEKRRRTWMRLAVACVSPCGTAGCSKTTLPTLPTPSPDHPAHPPLPPHQTTLPTLPYPLVSPSPPPPPHATRSPYSSPLPPSPDPSESPPPRRSPFPRTAGGKAFPSRERRVWGSVSLTSNGETCTPRGDPSTNHRSRRMTSSPILPQLKGMPFEIPLKPALTPLRCLHPHTRPPSRSPSLPSRHHSLVPVGRKIPVYLALKSPGASEARARRPSNTRSEGTYHPRVYRRKAESLASRQRPGESGHLILTGITSLYPQGYQEWKERGVASVSEGREEKRRRTWMRLAVACVSPCGTAGCSKVRPASGRPQTHAANLTKPHSLTLRKYLAAPTELLRLRPDHQQRAKVFAINLKV</sequence>
<proteinExistence type="predicted"/>
<organism evidence="2 3">
    <name type="scientific">Penaeus vannamei</name>
    <name type="common">Whiteleg shrimp</name>
    <name type="synonym">Litopenaeus vannamei</name>
    <dbReference type="NCBI Taxonomy" id="6689"/>
    <lineage>
        <taxon>Eukaryota</taxon>
        <taxon>Metazoa</taxon>
        <taxon>Ecdysozoa</taxon>
        <taxon>Arthropoda</taxon>
        <taxon>Crustacea</taxon>
        <taxon>Multicrustacea</taxon>
        <taxon>Malacostraca</taxon>
        <taxon>Eumalacostraca</taxon>
        <taxon>Eucarida</taxon>
        <taxon>Decapoda</taxon>
        <taxon>Dendrobranchiata</taxon>
        <taxon>Penaeoidea</taxon>
        <taxon>Penaeidae</taxon>
        <taxon>Penaeus</taxon>
    </lineage>
</organism>
<accession>A0A423T557</accession>
<feature type="region of interest" description="Disordered" evidence="1">
    <location>
        <begin position="291"/>
        <end position="310"/>
    </location>
</feature>
<keyword evidence="3" id="KW-1185">Reference proteome</keyword>
<feature type="compositionally biased region" description="Pro residues" evidence="1">
    <location>
        <begin position="142"/>
        <end position="156"/>
    </location>
</feature>